<dbReference type="RefSeq" id="WP_119148176.1">
    <property type="nucleotide sequence ID" value="NZ_QXJM01000026.1"/>
</dbReference>
<evidence type="ECO:0000313" key="2">
    <source>
        <dbReference type="EMBL" id="RIE04508.1"/>
    </source>
</evidence>
<feature type="transmembrane region" description="Helical" evidence="1">
    <location>
        <begin position="20"/>
        <end position="43"/>
    </location>
</feature>
<keyword evidence="1" id="KW-1133">Transmembrane helix</keyword>
<dbReference type="EMBL" id="QXJM01000026">
    <property type="protein sequence ID" value="RIE04508.1"/>
    <property type="molecule type" value="Genomic_DNA"/>
</dbReference>
<keyword evidence="1" id="KW-0812">Transmembrane</keyword>
<accession>A0A398CVG0</accession>
<protein>
    <submittedName>
        <fullName evidence="2">Uncharacterized protein</fullName>
    </submittedName>
</protein>
<dbReference type="AlphaFoldDB" id="A0A398CVG0"/>
<evidence type="ECO:0000313" key="3">
    <source>
        <dbReference type="Proteomes" id="UP000266340"/>
    </source>
</evidence>
<reference evidence="2 3" key="1">
    <citation type="submission" date="2018-09" db="EMBL/GenBank/DDBJ databases">
        <title>Cohnella cavernae sp. nov., isolated from a karst cave.</title>
        <authorList>
            <person name="Zhu H."/>
        </authorList>
    </citation>
    <scope>NUCLEOTIDE SEQUENCE [LARGE SCALE GENOMIC DNA]</scope>
    <source>
        <strain evidence="2 3">K2E09-144</strain>
    </source>
</reference>
<gene>
    <name evidence="2" type="ORF">D3H35_05750</name>
</gene>
<name>A0A398CVG0_9BACL</name>
<dbReference type="Proteomes" id="UP000266340">
    <property type="component" value="Unassembled WGS sequence"/>
</dbReference>
<keyword evidence="3" id="KW-1185">Reference proteome</keyword>
<organism evidence="2 3">
    <name type="scientific">Cohnella faecalis</name>
    <dbReference type="NCBI Taxonomy" id="2315694"/>
    <lineage>
        <taxon>Bacteria</taxon>
        <taxon>Bacillati</taxon>
        <taxon>Bacillota</taxon>
        <taxon>Bacilli</taxon>
        <taxon>Bacillales</taxon>
        <taxon>Paenibacillaceae</taxon>
        <taxon>Cohnella</taxon>
    </lineage>
</organism>
<proteinExistence type="predicted"/>
<keyword evidence="1" id="KW-0472">Membrane</keyword>
<evidence type="ECO:0000256" key="1">
    <source>
        <dbReference type="SAM" id="Phobius"/>
    </source>
</evidence>
<comment type="caution">
    <text evidence="2">The sequence shown here is derived from an EMBL/GenBank/DDBJ whole genome shotgun (WGS) entry which is preliminary data.</text>
</comment>
<dbReference type="OrthoDB" id="2601288at2"/>
<sequence>MQNYRGLLFGVPSCLRQSQLLRWAIVIPATFAGIALTPLAYLVSDRVFSFELFGDDWLLNRSVYEFNARELFVHHRWNRPCSSAPYSLSDSSARRMYAAWIRWIAGEEKAIDVSEPHGSAAC</sequence>